<dbReference type="PANTHER" id="PTHR48050">
    <property type="entry name" value="STEROL 3-BETA-GLUCOSYLTRANSFERASE"/>
    <property type="match status" value="1"/>
</dbReference>
<dbReference type="Pfam" id="PF06722">
    <property type="entry name" value="EryCIII-like_C"/>
    <property type="match status" value="1"/>
</dbReference>
<dbReference type="GO" id="GO:0016758">
    <property type="term" value="F:hexosyltransferase activity"/>
    <property type="evidence" value="ECO:0007669"/>
    <property type="project" value="UniProtKB-ARBA"/>
</dbReference>
<proteinExistence type="predicted"/>
<evidence type="ECO:0000259" key="1">
    <source>
        <dbReference type="Pfam" id="PF06722"/>
    </source>
</evidence>
<organism evidence="2 3">
    <name type="scientific">Corynebacterium singulare</name>
    <dbReference type="NCBI Taxonomy" id="161899"/>
    <lineage>
        <taxon>Bacteria</taxon>
        <taxon>Bacillati</taxon>
        <taxon>Actinomycetota</taxon>
        <taxon>Actinomycetes</taxon>
        <taxon>Mycobacteriales</taxon>
        <taxon>Corynebacteriaceae</taxon>
        <taxon>Corynebacterium</taxon>
    </lineage>
</organism>
<dbReference type="InterPro" id="IPR010610">
    <property type="entry name" value="EryCIII-like_C"/>
</dbReference>
<dbReference type="AlphaFoldDB" id="A0A0B6EXU4"/>
<evidence type="ECO:0000313" key="2">
    <source>
        <dbReference type="EMBL" id="AJI77794.1"/>
    </source>
</evidence>
<dbReference type="STRING" id="161899.CSING_01160"/>
<dbReference type="HOGENOM" id="CLU_000537_8_0_11"/>
<dbReference type="KEGG" id="csx:CSING_01160"/>
<dbReference type="CDD" id="cd03784">
    <property type="entry name" value="GT1_Gtf-like"/>
    <property type="match status" value="1"/>
</dbReference>
<dbReference type="PANTHER" id="PTHR48050:SF13">
    <property type="entry name" value="STEROL 3-BETA-GLUCOSYLTRANSFERASE UGT80A2"/>
    <property type="match status" value="1"/>
</dbReference>
<evidence type="ECO:0000313" key="3">
    <source>
        <dbReference type="Proteomes" id="UP000031890"/>
    </source>
</evidence>
<accession>A0A0B6EXU4</accession>
<protein>
    <submittedName>
        <fullName evidence="2">Glycosyl transferase, UDP-glucuronosyltransferase</fullName>
    </submittedName>
</protein>
<sequence>MKVLAVVLGSEGDMLPFAHLGVALRDRGHQFVLAGFSEFGGSFRANGVDYIELPGDYRALMKRLLGDSKGMMDTVLGIREMISDAHVFDVLEHAMDGVDVVMYTQFSEVARLLGAARGVPSVRVQVFPTEPCLRYSLVDPRKLDGSVGALVTHWMSNTLMAWAMRPVIAAWRRRLGLRQRALSSPPTTIYQFSPALSPPAPEWKNHIHVTGEWLDPHHSELALDPAVEEFVAAGSAPVLASFGSMVSDRVYDLQRWTRDACIEHGLRAIIVDPDHEPGVREGILTVARVPFATVLPWCRAGICHGSLGTTGAILRAGKPCLAVAFGGDQHFHANAVCRNGAGPNYIDAQRGELSAQSLAAGIADLVSGAYDSAARRMPELLATDPGTVAAVEIVLNQSDLAKGEK</sequence>
<dbReference type="Gene3D" id="3.40.50.2000">
    <property type="entry name" value="Glycogen Phosphorylase B"/>
    <property type="match status" value="2"/>
</dbReference>
<dbReference type="InterPro" id="IPR050426">
    <property type="entry name" value="Glycosyltransferase_28"/>
</dbReference>
<dbReference type="EMBL" id="CP010827">
    <property type="protein sequence ID" value="AJI77794.1"/>
    <property type="molecule type" value="Genomic_DNA"/>
</dbReference>
<dbReference type="GO" id="GO:0008194">
    <property type="term" value="F:UDP-glycosyltransferase activity"/>
    <property type="evidence" value="ECO:0007669"/>
    <property type="project" value="InterPro"/>
</dbReference>
<dbReference type="Proteomes" id="UP000031890">
    <property type="component" value="Chromosome"/>
</dbReference>
<dbReference type="GO" id="GO:0017000">
    <property type="term" value="P:antibiotic biosynthetic process"/>
    <property type="evidence" value="ECO:0007669"/>
    <property type="project" value="UniProtKB-ARBA"/>
</dbReference>
<dbReference type="InterPro" id="IPR002213">
    <property type="entry name" value="UDP_glucos_trans"/>
</dbReference>
<keyword evidence="2" id="KW-0808">Transferase</keyword>
<dbReference type="SUPFAM" id="SSF53756">
    <property type="entry name" value="UDP-Glycosyltransferase/glycogen phosphorylase"/>
    <property type="match status" value="1"/>
</dbReference>
<gene>
    <name evidence="2" type="primary">irp2M</name>
    <name evidence="2" type="ORF">CSING_01160</name>
</gene>
<feature type="domain" description="Erythromycin biosynthesis protein CIII-like C-terminal" evidence="1">
    <location>
        <begin position="280"/>
        <end position="387"/>
    </location>
</feature>
<name>A0A0B6EXU4_9CORY</name>
<reference evidence="2 3" key="1">
    <citation type="journal article" date="2015" name="Genome Announc.">
        <title>Complete Genome Sequence and Annotation of Corynebacterium singulare DSM 44357, Isolated from a Human Semen Specimen.</title>
        <authorList>
            <person name="Merten M."/>
            <person name="Brinkrolf K."/>
            <person name="Albersmeier A."/>
            <person name="Kutter Y."/>
            <person name="Ruckert C."/>
            <person name="Tauch A."/>
        </authorList>
    </citation>
    <scope>NUCLEOTIDE SEQUENCE [LARGE SCALE GENOMIC DNA]</scope>
    <source>
        <strain evidence="2">IBS B52218</strain>
    </source>
</reference>